<sequence>MLLPTSPRLIPSPAISTIACSSPPLQRSLPLVVTISSSTTTSTAIFFPYHRPPLFLPSSSSPLAIPASFHRCHLSLPTSPCLIPFLAISAAASSYALLFLSHRSPASRRHKPLLQPLSIAATHALYRSSIVATVVSSPTPFLPSRASFATKDPLARPSSSSSSLCLPPPQLQPQSHPPYHSSRPYLYYRCILCFPSSSSARPHYSHAAILLPLPHRTPLLAEPTATHHQSRCHPPLRPVASASTSSTFSPAPKTVATALASQLA</sequence>
<name>A0A426Z3S5_ENSVE</name>
<feature type="region of interest" description="Disordered" evidence="1">
    <location>
        <begin position="223"/>
        <end position="251"/>
    </location>
</feature>
<evidence type="ECO:0000313" key="3">
    <source>
        <dbReference type="Proteomes" id="UP000287651"/>
    </source>
</evidence>
<feature type="compositionally biased region" description="Low complexity" evidence="1">
    <location>
        <begin position="155"/>
        <end position="165"/>
    </location>
</feature>
<reference evidence="2 3" key="1">
    <citation type="journal article" date="2014" name="Agronomy (Basel)">
        <title>A Draft Genome Sequence for Ensete ventricosum, the Drought-Tolerant Tree Against Hunger.</title>
        <authorList>
            <person name="Harrison J."/>
            <person name="Moore K.A."/>
            <person name="Paszkiewicz K."/>
            <person name="Jones T."/>
            <person name="Grant M."/>
            <person name="Ambacheew D."/>
            <person name="Muzemil S."/>
            <person name="Studholme D.J."/>
        </authorList>
    </citation>
    <scope>NUCLEOTIDE SEQUENCE [LARGE SCALE GENOMIC DNA]</scope>
</reference>
<protein>
    <submittedName>
        <fullName evidence="2">Uncharacterized protein</fullName>
    </submittedName>
</protein>
<dbReference type="Proteomes" id="UP000287651">
    <property type="component" value="Unassembled WGS sequence"/>
</dbReference>
<accession>A0A426Z3S5</accession>
<dbReference type="AlphaFoldDB" id="A0A426Z3S5"/>
<organism evidence="2 3">
    <name type="scientific">Ensete ventricosum</name>
    <name type="common">Abyssinian banana</name>
    <name type="synonym">Musa ensete</name>
    <dbReference type="NCBI Taxonomy" id="4639"/>
    <lineage>
        <taxon>Eukaryota</taxon>
        <taxon>Viridiplantae</taxon>
        <taxon>Streptophyta</taxon>
        <taxon>Embryophyta</taxon>
        <taxon>Tracheophyta</taxon>
        <taxon>Spermatophyta</taxon>
        <taxon>Magnoliopsida</taxon>
        <taxon>Liliopsida</taxon>
        <taxon>Zingiberales</taxon>
        <taxon>Musaceae</taxon>
        <taxon>Ensete</taxon>
    </lineage>
</organism>
<feature type="region of interest" description="Disordered" evidence="1">
    <location>
        <begin position="152"/>
        <end position="178"/>
    </location>
</feature>
<feature type="compositionally biased region" description="Low complexity" evidence="1">
    <location>
        <begin position="238"/>
        <end position="251"/>
    </location>
</feature>
<dbReference type="EMBL" id="AMZH03008585">
    <property type="protein sequence ID" value="RRT58629.1"/>
    <property type="molecule type" value="Genomic_DNA"/>
</dbReference>
<evidence type="ECO:0000313" key="2">
    <source>
        <dbReference type="EMBL" id="RRT58629.1"/>
    </source>
</evidence>
<proteinExistence type="predicted"/>
<comment type="caution">
    <text evidence="2">The sequence shown here is derived from an EMBL/GenBank/DDBJ whole genome shotgun (WGS) entry which is preliminary data.</text>
</comment>
<evidence type="ECO:0000256" key="1">
    <source>
        <dbReference type="SAM" id="MobiDB-lite"/>
    </source>
</evidence>
<gene>
    <name evidence="2" type="ORF">B296_00015075</name>
</gene>